<dbReference type="InterPro" id="IPR036942">
    <property type="entry name" value="Beta-barrel_TonB_sf"/>
</dbReference>
<evidence type="ECO:0000256" key="3">
    <source>
        <dbReference type="ARBA" id="ARBA00022452"/>
    </source>
</evidence>
<evidence type="ECO:0000256" key="2">
    <source>
        <dbReference type="ARBA" id="ARBA00022448"/>
    </source>
</evidence>
<dbReference type="AlphaFoldDB" id="A0A1G9PDS7"/>
<dbReference type="Gene3D" id="2.170.130.10">
    <property type="entry name" value="TonB-dependent receptor, plug domain"/>
    <property type="match status" value="1"/>
</dbReference>
<dbReference type="Gene3D" id="2.40.170.20">
    <property type="entry name" value="TonB-dependent receptor, beta-barrel domain"/>
    <property type="match status" value="1"/>
</dbReference>
<organism evidence="10 11">
    <name type="scientific">Siphonobacter aquaeclarae</name>
    <dbReference type="NCBI Taxonomy" id="563176"/>
    <lineage>
        <taxon>Bacteria</taxon>
        <taxon>Pseudomonadati</taxon>
        <taxon>Bacteroidota</taxon>
        <taxon>Cytophagia</taxon>
        <taxon>Cytophagales</taxon>
        <taxon>Cytophagaceae</taxon>
        <taxon>Siphonobacter</taxon>
    </lineage>
</organism>
<comment type="subcellular location">
    <subcellularLocation>
        <location evidence="1 7">Cell outer membrane</location>
        <topology evidence="1 7">Multi-pass membrane protein</topology>
    </subcellularLocation>
</comment>
<feature type="domain" description="TonB-dependent receptor plug" evidence="9">
    <location>
        <begin position="120"/>
        <end position="231"/>
    </location>
</feature>
<evidence type="ECO:0000313" key="11">
    <source>
        <dbReference type="Proteomes" id="UP000198901"/>
    </source>
</evidence>
<keyword evidence="5 7" id="KW-0472">Membrane</keyword>
<dbReference type="InterPro" id="IPR023996">
    <property type="entry name" value="TonB-dep_OMP_SusC/RagA"/>
</dbReference>
<dbReference type="NCBIfam" id="TIGR04056">
    <property type="entry name" value="OMP_RagA_SusC"/>
    <property type="match status" value="1"/>
</dbReference>
<dbReference type="SUPFAM" id="SSF49464">
    <property type="entry name" value="Carboxypeptidase regulatory domain-like"/>
    <property type="match status" value="1"/>
</dbReference>
<sequence>MNRRLLWLLTILIGWSVTATAQSQLLTGRVLSDDDKVGLPGASVSLKGTAIGTTTDAQGAFKLSLPAGGATLVITFIGYIKQEVAITTQTTLEVYLKPEASQLTEVVVTALGIQREKKALGYAQQSIGGKAVSEVRPSNVANALSGKVAGLRIQAGTGPGAGSTIQIRGASSITNNNQPLIVIDGVPIEQSFQKRLGGGIGDINPENIKDISVLKGPSASALYGSRAANGVILITTKDGAGTKGIGVEVNTNYTFERPWIIPDFQNTYGGGNGYRTWYTDGWSGAITNPQEIQQYRAAYGPYAPLTGTEGTDESWGAPMDGRLVRQWWTGTDVAPLTPNPNNYKDFWQTGTTWSNNIAISGGNDKGSFRLGLGRLDQKGIMYYNDYHRNNYKLNAAYHFTPKLSVNVSAEYIQSGSGNRGYTGGQEFIWSHRQTDWVKLRNWRDYASVHIQKAGDTDPPNWQHTFFTNPYYLQEKTPSSDTKDRLVGNIAMTYKILPDLSIMLRSGTDLWTQTAINVGNFERVRNGSRSYGAYSEEVLRRQETNTDVLLTYRKDISESFSVNATAGALLRTNYYKRNYTNVGQLVVDGVYNLANSIATQNTVASRIERKESQSVFGAVNLGWQNMLFLDVTARNDWSSTLPSDNRSYFYPSAALSAVLTDIVPSLKNSTLSFLKVRGSLAQVGNDTDPYRLNPTFTPGTSWNGSLPEFFEPTQKPNNRLKPEITTGKEVGLEARFFRGKLGLDITYYEQLTKDQIIPVQLSKATGYNSAIQNIGKMQNRGIEITLTGTPIKLENGFTWDVAVNFSRNRNKVIELLPGVLNNLVINERRGLTLEARAGQPYGTLYGYGFERVQGSNPAAAYYDGSGKYVGQLVMGANGLPIKSTTQKILGNVQPDWMGGLTNTFSWKGVVLSALIDAKIGGDMYDEGTANARWTGQYAETAVGREEGVIGQGVNQVFKSDGSYTFKPNSTIVSANQYYGYNNPRNYHEAAIFDASYVKLREVSLGYQIPAGFLKKFRVQSAKISVVGRNVAMLFKNHPHADPEIDANGGNAQGFGYGELPSSRSMGFNLSVGF</sequence>
<keyword evidence="3 7" id="KW-1134">Transmembrane beta strand</keyword>
<evidence type="ECO:0000256" key="8">
    <source>
        <dbReference type="SAM" id="SignalP"/>
    </source>
</evidence>
<gene>
    <name evidence="10" type="ORF">SAMN04488090_2129</name>
</gene>
<dbReference type="Pfam" id="PF07715">
    <property type="entry name" value="Plug"/>
    <property type="match status" value="1"/>
</dbReference>
<dbReference type="Gene3D" id="2.60.40.1120">
    <property type="entry name" value="Carboxypeptidase-like, regulatory domain"/>
    <property type="match status" value="1"/>
</dbReference>
<keyword evidence="8" id="KW-0732">Signal</keyword>
<comment type="similarity">
    <text evidence="7">Belongs to the TonB-dependent receptor family.</text>
</comment>
<dbReference type="OrthoDB" id="9768177at2"/>
<dbReference type="InterPro" id="IPR012910">
    <property type="entry name" value="Plug_dom"/>
</dbReference>
<evidence type="ECO:0000256" key="4">
    <source>
        <dbReference type="ARBA" id="ARBA00022692"/>
    </source>
</evidence>
<reference evidence="10 11" key="1">
    <citation type="submission" date="2016-10" db="EMBL/GenBank/DDBJ databases">
        <authorList>
            <person name="de Groot N.N."/>
        </authorList>
    </citation>
    <scope>NUCLEOTIDE SEQUENCE [LARGE SCALE GENOMIC DNA]</scope>
    <source>
        <strain evidence="10 11">DSM 21668</strain>
    </source>
</reference>
<evidence type="ECO:0000256" key="7">
    <source>
        <dbReference type="PROSITE-ProRule" id="PRU01360"/>
    </source>
</evidence>
<dbReference type="InterPro" id="IPR023997">
    <property type="entry name" value="TonB-dep_OMP_SusC/RagA_CS"/>
</dbReference>
<evidence type="ECO:0000256" key="6">
    <source>
        <dbReference type="ARBA" id="ARBA00023237"/>
    </source>
</evidence>
<keyword evidence="6 7" id="KW-0998">Cell outer membrane</keyword>
<dbReference type="Pfam" id="PF13715">
    <property type="entry name" value="CarbopepD_reg_2"/>
    <property type="match status" value="1"/>
</dbReference>
<keyword evidence="11" id="KW-1185">Reference proteome</keyword>
<dbReference type="RefSeq" id="WP_093201558.1">
    <property type="nucleotide sequence ID" value="NZ_FNGS01000004.1"/>
</dbReference>
<dbReference type="InterPro" id="IPR037066">
    <property type="entry name" value="Plug_dom_sf"/>
</dbReference>
<keyword evidence="2 7" id="KW-0813">Transport</keyword>
<protein>
    <submittedName>
        <fullName evidence="10">TonB-linked outer membrane protein, SusC/RagA family</fullName>
    </submittedName>
</protein>
<dbReference type="Proteomes" id="UP000198901">
    <property type="component" value="Unassembled WGS sequence"/>
</dbReference>
<accession>A0A1G9PDS7</accession>
<evidence type="ECO:0000259" key="9">
    <source>
        <dbReference type="Pfam" id="PF07715"/>
    </source>
</evidence>
<dbReference type="NCBIfam" id="TIGR04057">
    <property type="entry name" value="SusC_RagA_signa"/>
    <property type="match status" value="1"/>
</dbReference>
<keyword evidence="4 7" id="KW-0812">Transmembrane</keyword>
<dbReference type="SUPFAM" id="SSF56935">
    <property type="entry name" value="Porins"/>
    <property type="match status" value="1"/>
</dbReference>
<dbReference type="InterPro" id="IPR008969">
    <property type="entry name" value="CarboxyPept-like_regulatory"/>
</dbReference>
<feature type="chain" id="PRO_5011495645" evidence="8">
    <location>
        <begin position="22"/>
        <end position="1072"/>
    </location>
</feature>
<name>A0A1G9PDS7_9BACT</name>
<dbReference type="GO" id="GO:0009279">
    <property type="term" value="C:cell outer membrane"/>
    <property type="evidence" value="ECO:0007669"/>
    <property type="project" value="UniProtKB-SubCell"/>
</dbReference>
<dbReference type="STRING" id="563176.SAMN04488090_2129"/>
<dbReference type="EMBL" id="FNGS01000004">
    <property type="protein sequence ID" value="SDL96641.1"/>
    <property type="molecule type" value="Genomic_DNA"/>
</dbReference>
<evidence type="ECO:0000313" key="10">
    <source>
        <dbReference type="EMBL" id="SDL96641.1"/>
    </source>
</evidence>
<dbReference type="PROSITE" id="PS52016">
    <property type="entry name" value="TONB_DEPENDENT_REC_3"/>
    <property type="match status" value="1"/>
</dbReference>
<feature type="signal peptide" evidence="8">
    <location>
        <begin position="1"/>
        <end position="21"/>
    </location>
</feature>
<evidence type="ECO:0000256" key="5">
    <source>
        <dbReference type="ARBA" id="ARBA00023136"/>
    </source>
</evidence>
<evidence type="ECO:0000256" key="1">
    <source>
        <dbReference type="ARBA" id="ARBA00004571"/>
    </source>
</evidence>
<proteinExistence type="inferred from homology"/>
<dbReference type="InterPro" id="IPR039426">
    <property type="entry name" value="TonB-dep_rcpt-like"/>
</dbReference>